<dbReference type="eggNOG" id="ENOG502ZB5K">
    <property type="taxonomic scope" value="Bacteria"/>
</dbReference>
<gene>
    <name evidence="2" type="ordered locus">CLOAM1197</name>
</gene>
<dbReference type="HOGENOM" id="CLU_058965_0_0_0"/>
<dbReference type="AlphaFoldDB" id="B0VI82"/>
<keyword evidence="1" id="KW-0812">Transmembrane</keyword>
<dbReference type="OrthoDB" id="248855at2"/>
<keyword evidence="3" id="KW-1185">Reference proteome</keyword>
<keyword evidence="1" id="KW-1133">Transmembrane helix</keyword>
<dbReference type="STRING" id="459349.CLOAM1197"/>
<dbReference type="Proteomes" id="UP000002019">
    <property type="component" value="Chromosome"/>
</dbReference>
<name>B0VI82_CLOAI</name>
<evidence type="ECO:0000256" key="1">
    <source>
        <dbReference type="SAM" id="Phobius"/>
    </source>
</evidence>
<evidence type="ECO:0000313" key="3">
    <source>
        <dbReference type="Proteomes" id="UP000002019"/>
    </source>
</evidence>
<reference evidence="2 3" key="1">
    <citation type="journal article" date="2008" name="J. Bacteriol.">
        <title>'Candidatus Cloacamonas acidaminovorans': genome sequence reconstruction provides a first glimpse of a new bacterial division.</title>
        <authorList>
            <person name="Pelletier E."/>
            <person name="Kreimeyer A."/>
            <person name="Bocs S."/>
            <person name="Rouy Z."/>
            <person name="Gyapay G."/>
            <person name="Chouari R."/>
            <person name="Riviere D."/>
            <person name="Ganesan A."/>
            <person name="Daegelen P."/>
            <person name="Sghir A."/>
            <person name="Cohen G.N."/>
            <person name="Medigue C."/>
            <person name="Weissenbach J."/>
            <person name="Le Paslier D."/>
        </authorList>
    </citation>
    <scope>NUCLEOTIDE SEQUENCE [LARGE SCALE GENOMIC DNA]</scope>
    <source>
        <strain evidence="3">Evry</strain>
    </source>
</reference>
<keyword evidence="1" id="KW-0472">Membrane</keyword>
<protein>
    <submittedName>
        <fullName evidence="2">Uncharacterized protein</fullName>
    </submittedName>
</protein>
<organism evidence="2 3">
    <name type="scientific">Cloacimonas acidaminovorans (strain Evry)</name>
    <dbReference type="NCBI Taxonomy" id="459349"/>
    <lineage>
        <taxon>Bacteria</taxon>
        <taxon>Pseudomonadati</taxon>
        <taxon>Candidatus Cloacimonadota</taxon>
        <taxon>Candidatus Cloacimonadia</taxon>
        <taxon>Candidatus Cloacimonadales</taxon>
        <taxon>Candidatus Cloacimonadaceae</taxon>
        <taxon>Candidatus Cloacimonas</taxon>
    </lineage>
</organism>
<sequence>MSANKNTQTERRIIYLVLLVAVALPLIFPIGWKTEVSSYTKMAWELIQNTPDSSVVVFSFDYDPSTLTEIQPMAEAMLEHSFSRNQKIIAVALWPQGVQMADQAFTVALKKYPEKKYGVDYVNLGYKVAGIVAIQAMGKSMQEVFPSDQSGTKYENIPMLKKVKTLKDVAYICSLSSGTPGIKEWVMAARDPLGTPVTGGTTAVSAPGLLPYVNSQKQLYGLLGGLKAASEYETLINKIGSATIKMDAQSIAHLLILVFIIIGNIKAFYSRKRGAQ</sequence>
<feature type="transmembrane region" description="Helical" evidence="1">
    <location>
        <begin position="12"/>
        <end position="32"/>
    </location>
</feature>
<dbReference type="RefSeq" id="WP_015424916.1">
    <property type="nucleotide sequence ID" value="NC_020449.1"/>
</dbReference>
<accession>B0VI82</accession>
<evidence type="ECO:0000313" key="2">
    <source>
        <dbReference type="EMBL" id="CAO81058.1"/>
    </source>
</evidence>
<proteinExistence type="predicted"/>
<feature type="transmembrane region" description="Helical" evidence="1">
    <location>
        <begin position="251"/>
        <end position="269"/>
    </location>
</feature>
<dbReference type="KEGG" id="caci:CLOAM1197"/>
<dbReference type="EMBL" id="CU466930">
    <property type="protein sequence ID" value="CAO81058.1"/>
    <property type="molecule type" value="Genomic_DNA"/>
</dbReference>